<reference evidence="2" key="1">
    <citation type="submission" date="2023-06" db="EMBL/GenBank/DDBJ databases">
        <title>Genomic analysis of the entomopathogenic nematode Steinernema hermaphroditum.</title>
        <authorList>
            <person name="Schwarz E.M."/>
            <person name="Heppert J.K."/>
            <person name="Baniya A."/>
            <person name="Schwartz H.T."/>
            <person name="Tan C.-H."/>
            <person name="Antoshechkin I."/>
            <person name="Sternberg P.W."/>
            <person name="Goodrich-Blair H."/>
            <person name="Dillman A.R."/>
        </authorList>
    </citation>
    <scope>NUCLEOTIDE SEQUENCE</scope>
    <source>
        <strain evidence="2">PS9179</strain>
        <tissue evidence="2">Whole animal</tissue>
    </source>
</reference>
<keyword evidence="1" id="KW-0472">Membrane</keyword>
<feature type="transmembrane region" description="Helical" evidence="1">
    <location>
        <begin position="137"/>
        <end position="157"/>
    </location>
</feature>
<evidence type="ECO:0000256" key="1">
    <source>
        <dbReference type="SAM" id="Phobius"/>
    </source>
</evidence>
<feature type="transmembrane region" description="Helical" evidence="1">
    <location>
        <begin position="106"/>
        <end position="125"/>
    </location>
</feature>
<protein>
    <submittedName>
        <fullName evidence="2">Uncharacterized protein</fullName>
    </submittedName>
</protein>
<evidence type="ECO:0000313" key="3">
    <source>
        <dbReference type="Proteomes" id="UP001175271"/>
    </source>
</evidence>
<feature type="transmembrane region" description="Helical" evidence="1">
    <location>
        <begin position="12"/>
        <end position="41"/>
    </location>
</feature>
<dbReference type="SUPFAM" id="SSF81321">
    <property type="entry name" value="Family A G protein-coupled receptor-like"/>
    <property type="match status" value="1"/>
</dbReference>
<proteinExistence type="predicted"/>
<name>A0AA39HC33_9BILA</name>
<feature type="transmembrane region" description="Helical" evidence="1">
    <location>
        <begin position="53"/>
        <end position="73"/>
    </location>
</feature>
<organism evidence="2 3">
    <name type="scientific">Steinernema hermaphroditum</name>
    <dbReference type="NCBI Taxonomy" id="289476"/>
    <lineage>
        <taxon>Eukaryota</taxon>
        <taxon>Metazoa</taxon>
        <taxon>Ecdysozoa</taxon>
        <taxon>Nematoda</taxon>
        <taxon>Chromadorea</taxon>
        <taxon>Rhabditida</taxon>
        <taxon>Tylenchina</taxon>
        <taxon>Panagrolaimomorpha</taxon>
        <taxon>Strongyloidoidea</taxon>
        <taxon>Steinernematidae</taxon>
        <taxon>Steinernema</taxon>
    </lineage>
</organism>
<sequence length="313" mass="34644">MAENEPPEIVALAFALLAIGLVEVIVMCVSIPVNIVIIFLSFTKVAPSLARTYTMNISIVVLLHVIYSLIYLITHFEDSEIKVGEGAIEFVFALFYEFLRSFTLNVYYFQATLTVVLSYIAFARPTLAMNILSDRNITMAFALGYLLATFTAVVQVLPEMTKDGTAKSVSRVLCGSIQLLVIGLMAVCYARALHHIFVTMRAPDGQSKLTRKALRAMLIYCTPPNLLLVVAFPDIVCHSYIDSEDSSVVYACTIVTLTAGLSQNIRIFITSVCALIAFHDYRQGLASLFSKCFRCCRRKSSTKVITITHTSTK</sequence>
<accession>A0AA39HC33</accession>
<dbReference type="EMBL" id="JAUCMV010000004">
    <property type="protein sequence ID" value="KAK0402900.1"/>
    <property type="molecule type" value="Genomic_DNA"/>
</dbReference>
<keyword evidence="3" id="KW-1185">Reference proteome</keyword>
<comment type="caution">
    <text evidence="2">The sequence shown here is derived from an EMBL/GenBank/DDBJ whole genome shotgun (WGS) entry which is preliminary data.</text>
</comment>
<gene>
    <name evidence="2" type="ORF">QR680_016602</name>
</gene>
<dbReference type="AlphaFoldDB" id="A0AA39HC33"/>
<evidence type="ECO:0000313" key="2">
    <source>
        <dbReference type="EMBL" id="KAK0402900.1"/>
    </source>
</evidence>
<dbReference type="Proteomes" id="UP001175271">
    <property type="component" value="Unassembled WGS sequence"/>
</dbReference>
<keyword evidence="1" id="KW-0812">Transmembrane</keyword>
<feature type="transmembrane region" description="Helical" evidence="1">
    <location>
        <begin position="169"/>
        <end position="192"/>
    </location>
</feature>
<keyword evidence="1" id="KW-1133">Transmembrane helix</keyword>